<name>A0A251VAH7_HELAN</name>
<accession>A0A251VAH7</accession>
<dbReference type="Proteomes" id="UP000215914">
    <property type="component" value="Chromosome 3"/>
</dbReference>
<keyword evidence="3" id="KW-0808">Transferase</keyword>
<dbReference type="AlphaFoldDB" id="A0A251VAH7"/>
<dbReference type="Gene3D" id="1.10.510.10">
    <property type="entry name" value="Transferase(Phosphotransferase) domain 1"/>
    <property type="match status" value="1"/>
</dbReference>
<keyword evidence="5" id="KW-0418">Kinase</keyword>
<dbReference type="SMART" id="SM00220">
    <property type="entry name" value="S_TKc"/>
    <property type="match status" value="1"/>
</dbReference>
<dbReference type="InterPro" id="IPR017441">
    <property type="entry name" value="Protein_kinase_ATP_BS"/>
</dbReference>
<dbReference type="InterPro" id="IPR045272">
    <property type="entry name" value="ANXUR1/2-like"/>
</dbReference>
<dbReference type="Gene3D" id="3.30.200.20">
    <property type="entry name" value="Phosphorylase Kinase, domain 1"/>
    <property type="match status" value="1"/>
</dbReference>
<comment type="catalytic activity">
    <reaction evidence="7">
        <text>L-threonyl-[protein] + ATP = O-phospho-L-threonyl-[protein] + ADP + H(+)</text>
        <dbReference type="Rhea" id="RHEA:46608"/>
        <dbReference type="Rhea" id="RHEA-COMP:11060"/>
        <dbReference type="Rhea" id="RHEA-COMP:11605"/>
        <dbReference type="ChEBI" id="CHEBI:15378"/>
        <dbReference type="ChEBI" id="CHEBI:30013"/>
        <dbReference type="ChEBI" id="CHEBI:30616"/>
        <dbReference type="ChEBI" id="CHEBI:61977"/>
        <dbReference type="ChEBI" id="CHEBI:456216"/>
        <dbReference type="EC" id="2.7.11.1"/>
    </reaction>
</comment>
<dbReference type="EMBL" id="CM007892">
    <property type="protein sequence ID" value="OTG32269.1"/>
    <property type="molecule type" value="Genomic_DNA"/>
</dbReference>
<dbReference type="GO" id="GO:0005524">
    <property type="term" value="F:ATP binding"/>
    <property type="evidence" value="ECO:0007669"/>
    <property type="project" value="UniProtKB-UniRule"/>
</dbReference>
<evidence type="ECO:0000256" key="8">
    <source>
        <dbReference type="ARBA" id="ARBA00048679"/>
    </source>
</evidence>
<keyword evidence="4 9" id="KW-0547">Nucleotide-binding</keyword>
<dbReference type="InParanoid" id="A0A251VAH7"/>
<dbReference type="FunFam" id="3.30.200.20:FF:000039">
    <property type="entry name" value="receptor-like protein kinase FERONIA"/>
    <property type="match status" value="1"/>
</dbReference>
<dbReference type="PANTHER" id="PTHR27003:SF380">
    <property type="entry name" value="MITOGEN-ACTIVATED PROTEIN (MAP) KINASE KINASE KINASE STE11, CRYPTOCOCCUS-RELATED"/>
    <property type="match status" value="1"/>
</dbReference>
<comment type="catalytic activity">
    <reaction evidence="8">
        <text>L-seryl-[protein] + ATP = O-phospho-L-seryl-[protein] + ADP + H(+)</text>
        <dbReference type="Rhea" id="RHEA:17989"/>
        <dbReference type="Rhea" id="RHEA-COMP:9863"/>
        <dbReference type="Rhea" id="RHEA-COMP:11604"/>
        <dbReference type="ChEBI" id="CHEBI:15378"/>
        <dbReference type="ChEBI" id="CHEBI:29999"/>
        <dbReference type="ChEBI" id="CHEBI:30616"/>
        <dbReference type="ChEBI" id="CHEBI:83421"/>
        <dbReference type="ChEBI" id="CHEBI:456216"/>
        <dbReference type="EC" id="2.7.11.1"/>
    </reaction>
</comment>
<dbReference type="InterPro" id="IPR011009">
    <property type="entry name" value="Kinase-like_dom_sf"/>
</dbReference>
<evidence type="ECO:0000313" key="12">
    <source>
        <dbReference type="EMBL" id="OTG32269.1"/>
    </source>
</evidence>
<keyword evidence="6 9" id="KW-0067">ATP-binding</keyword>
<dbReference type="GO" id="GO:0005886">
    <property type="term" value="C:plasma membrane"/>
    <property type="evidence" value="ECO:0000318"/>
    <property type="project" value="GO_Central"/>
</dbReference>
<dbReference type="SUPFAM" id="SSF56112">
    <property type="entry name" value="Protein kinase-like (PK-like)"/>
    <property type="match status" value="1"/>
</dbReference>
<dbReference type="FunFam" id="1.10.510.10:FF:001023">
    <property type="entry name" value="Os07g0541700 protein"/>
    <property type="match status" value="1"/>
</dbReference>
<dbReference type="PANTHER" id="PTHR27003">
    <property type="entry name" value="OS07G0166700 PROTEIN"/>
    <property type="match status" value="1"/>
</dbReference>
<reference evidence="13" key="1">
    <citation type="journal article" date="2017" name="Nature">
        <title>The sunflower genome provides insights into oil metabolism, flowering and Asterid evolution.</title>
        <authorList>
            <person name="Badouin H."/>
            <person name="Gouzy J."/>
            <person name="Grassa C.J."/>
            <person name="Murat F."/>
            <person name="Staton S.E."/>
            <person name="Cottret L."/>
            <person name="Lelandais-Briere C."/>
            <person name="Owens G.L."/>
            <person name="Carrere S."/>
            <person name="Mayjonade B."/>
            <person name="Legrand L."/>
            <person name="Gill N."/>
            <person name="Kane N.C."/>
            <person name="Bowers J.E."/>
            <person name="Hubner S."/>
            <person name="Bellec A."/>
            <person name="Berard A."/>
            <person name="Berges H."/>
            <person name="Blanchet N."/>
            <person name="Boniface M.C."/>
            <person name="Brunel D."/>
            <person name="Catrice O."/>
            <person name="Chaidir N."/>
            <person name="Claudel C."/>
            <person name="Donnadieu C."/>
            <person name="Faraut T."/>
            <person name="Fievet G."/>
            <person name="Helmstetter N."/>
            <person name="King M."/>
            <person name="Knapp S.J."/>
            <person name="Lai Z."/>
            <person name="Le Paslier M.C."/>
            <person name="Lippi Y."/>
            <person name="Lorenzon L."/>
            <person name="Mandel J.R."/>
            <person name="Marage G."/>
            <person name="Marchand G."/>
            <person name="Marquand E."/>
            <person name="Bret-Mestries E."/>
            <person name="Morien E."/>
            <person name="Nambeesan S."/>
            <person name="Nguyen T."/>
            <person name="Pegot-Espagnet P."/>
            <person name="Pouilly N."/>
            <person name="Raftis F."/>
            <person name="Sallet E."/>
            <person name="Schiex T."/>
            <person name="Thomas J."/>
            <person name="Vandecasteele C."/>
            <person name="Vares D."/>
            <person name="Vear F."/>
            <person name="Vautrin S."/>
            <person name="Crespi M."/>
            <person name="Mangin B."/>
            <person name="Burke J.M."/>
            <person name="Salse J."/>
            <person name="Munos S."/>
            <person name="Vincourt P."/>
            <person name="Rieseberg L.H."/>
            <person name="Langlade N.B."/>
        </authorList>
    </citation>
    <scope>NUCLEOTIDE SEQUENCE [LARGE SCALE GENOMIC DNA]</scope>
    <source>
        <strain evidence="13">cv. SF193</strain>
    </source>
</reference>
<sequence length="803" mass="92742">MLLIAFLTPISPISISLIHSILLLSRSLHPLHSVHQFDLYIMSFIEEFDHLKIQLQDIISATENFSTNKLIGRGGFGRVYKGELFLPEGKTMVAFKRLDRRLGQGNVEFWKEIMMLSKYKHENLVSLMHFCNEGDEMILVYEYASRGSLNRYLGDVNLTWTQRLKICIGVARGLSYLHDPMESQQRVIHRDIKSGNILLDEKWTAKVSDFGLSKTGPANQPQTYLISNVVGTPGYCDPLYWEMGFLSKESDVYSFGVVLFEVLCGRLCCEYSGGELSNILVPKWRRCYEEKRLDEIILVGLKEQMEPGSFNSFSAIAYRCVKKAREERPTIAEIVKQLEFALEQQEIFENLVKRVDIAELIKIADLAVPPLSYGSHNQLLMLLLKGFLVDDGKMWVSINIRGEVTKTVSATKCFFGDNLVTKNAYTAPNRKAKVARCKFPYYVWNVYSNRFRVEVNSHFLSPHVTYTIYIVFKYCGRSSPKYIPFEYKLAEETHYSRSCIAYAEEDDGWLVTKLYQFTNHHGPQNFSIDFLSRNQIPLDHQFGFEEEFAFEGIEFRPLENVTCGNQERKVKVETDSEPNLLMDFKDLIELSKDYIQWTTKKELYFLLRKGFLIDGDKWFSISKNMKKRLMIPASTFLDTTDWKCNSVPESQSRFKVVTKSLKRYSFEIRLKADSKILSPQTKYSCHLIFKLPDTYASFEGPMVIGIDDGYKCHLLPLSICLNTHCHPPIVGSHGDKRSTPGPLQARKMKGHPKQRKDGWMEVQFSEVSVSTTDIVYKLYVEEKRFRSMNFFGIVIEGIEFRPL</sequence>
<keyword evidence="13" id="KW-1185">Reference proteome</keyword>
<evidence type="ECO:0000259" key="11">
    <source>
        <dbReference type="PROSITE" id="PS50011"/>
    </source>
</evidence>
<keyword evidence="2" id="KW-0723">Serine/threonine-protein kinase</keyword>
<feature type="region of interest" description="Disordered" evidence="10">
    <location>
        <begin position="732"/>
        <end position="756"/>
    </location>
</feature>
<evidence type="ECO:0000256" key="4">
    <source>
        <dbReference type="ARBA" id="ARBA00022741"/>
    </source>
</evidence>
<dbReference type="EC" id="2.7.11.1" evidence="1"/>
<evidence type="ECO:0000256" key="1">
    <source>
        <dbReference type="ARBA" id="ARBA00012513"/>
    </source>
</evidence>
<dbReference type="GO" id="GO:0004674">
    <property type="term" value="F:protein serine/threonine kinase activity"/>
    <property type="evidence" value="ECO:0007669"/>
    <property type="project" value="UniProtKB-KW"/>
</dbReference>
<dbReference type="InterPro" id="IPR000719">
    <property type="entry name" value="Prot_kinase_dom"/>
</dbReference>
<feature type="binding site" evidence="9">
    <location>
        <position position="96"/>
    </location>
    <ligand>
        <name>ATP</name>
        <dbReference type="ChEBI" id="CHEBI:30616"/>
    </ligand>
</feature>
<feature type="domain" description="Protein kinase" evidence="11">
    <location>
        <begin position="65"/>
        <end position="341"/>
    </location>
</feature>
<evidence type="ECO:0000313" key="13">
    <source>
        <dbReference type="Proteomes" id="UP000215914"/>
    </source>
</evidence>
<dbReference type="PROSITE" id="PS00107">
    <property type="entry name" value="PROTEIN_KINASE_ATP"/>
    <property type="match status" value="1"/>
</dbReference>
<dbReference type="InterPro" id="IPR001245">
    <property type="entry name" value="Ser-Thr/Tyr_kinase_cat_dom"/>
</dbReference>
<protein>
    <recommendedName>
        <fullName evidence="1">non-specific serine/threonine protein kinase</fullName>
        <ecNumber evidence="1">2.7.11.1</ecNumber>
    </recommendedName>
</protein>
<evidence type="ECO:0000256" key="6">
    <source>
        <dbReference type="ARBA" id="ARBA00022840"/>
    </source>
</evidence>
<proteinExistence type="predicted"/>
<evidence type="ECO:0000256" key="3">
    <source>
        <dbReference type="ARBA" id="ARBA00022679"/>
    </source>
</evidence>
<dbReference type="GO" id="GO:0004672">
    <property type="term" value="F:protein kinase activity"/>
    <property type="evidence" value="ECO:0000318"/>
    <property type="project" value="GO_Central"/>
</dbReference>
<evidence type="ECO:0000256" key="5">
    <source>
        <dbReference type="ARBA" id="ARBA00022777"/>
    </source>
</evidence>
<evidence type="ECO:0000256" key="10">
    <source>
        <dbReference type="SAM" id="MobiDB-lite"/>
    </source>
</evidence>
<organism evidence="12 13">
    <name type="scientific">Helianthus annuus</name>
    <name type="common">Common sunflower</name>
    <dbReference type="NCBI Taxonomy" id="4232"/>
    <lineage>
        <taxon>Eukaryota</taxon>
        <taxon>Viridiplantae</taxon>
        <taxon>Streptophyta</taxon>
        <taxon>Embryophyta</taxon>
        <taxon>Tracheophyta</taxon>
        <taxon>Spermatophyta</taxon>
        <taxon>Magnoliopsida</taxon>
        <taxon>eudicotyledons</taxon>
        <taxon>Gunneridae</taxon>
        <taxon>Pentapetalae</taxon>
        <taxon>asterids</taxon>
        <taxon>campanulids</taxon>
        <taxon>Asterales</taxon>
        <taxon>Asteraceae</taxon>
        <taxon>Asteroideae</taxon>
        <taxon>Heliantheae alliance</taxon>
        <taxon>Heliantheae</taxon>
        <taxon>Helianthus</taxon>
    </lineage>
</organism>
<dbReference type="Pfam" id="PF07714">
    <property type="entry name" value="PK_Tyr_Ser-Thr"/>
    <property type="match status" value="1"/>
</dbReference>
<dbReference type="PROSITE" id="PS50011">
    <property type="entry name" value="PROTEIN_KINASE_DOM"/>
    <property type="match status" value="1"/>
</dbReference>
<dbReference type="Pfam" id="PF14299">
    <property type="entry name" value="PP2"/>
    <property type="match status" value="1"/>
</dbReference>
<evidence type="ECO:0000256" key="2">
    <source>
        <dbReference type="ARBA" id="ARBA00022527"/>
    </source>
</evidence>
<gene>
    <name evidence="12" type="ORF">HannXRQ_Chr03g0084761</name>
</gene>
<evidence type="ECO:0000256" key="9">
    <source>
        <dbReference type="PROSITE-ProRule" id="PRU10141"/>
    </source>
</evidence>
<evidence type="ECO:0000256" key="7">
    <source>
        <dbReference type="ARBA" id="ARBA00047899"/>
    </source>
</evidence>
<dbReference type="GO" id="GO:0004714">
    <property type="term" value="F:transmembrane receptor protein tyrosine kinase activity"/>
    <property type="evidence" value="ECO:0007669"/>
    <property type="project" value="InterPro"/>
</dbReference>
<dbReference type="InterPro" id="IPR008271">
    <property type="entry name" value="Ser/Thr_kinase_AS"/>
</dbReference>
<dbReference type="PROSITE" id="PS00108">
    <property type="entry name" value="PROTEIN_KINASE_ST"/>
    <property type="match status" value="1"/>
</dbReference>
<dbReference type="InterPro" id="IPR025886">
    <property type="entry name" value="PP2-like"/>
</dbReference>